<reference evidence="4 5" key="1">
    <citation type="journal article" date="2015" name="Genome Announc.">
        <title>Draft Genome Sequence of Clostridium tyrobutyricum Strain DIVETGP, Isolated from Cow's Milk for Grana Padano Production.</title>
        <authorList>
            <person name="Soggiu A."/>
            <person name="Piras C."/>
            <person name="Gaiarsa S."/>
            <person name="Sassera D."/>
            <person name="Roncada P."/>
            <person name="Bendixen E."/>
            <person name="Brasca M."/>
            <person name="Bonizzi L."/>
        </authorList>
    </citation>
    <scope>NUCLEOTIDE SEQUENCE [LARGE SCALE GENOMIC DNA]</scope>
    <source>
        <strain evidence="4 5">DIVETGP</strain>
    </source>
</reference>
<organism evidence="4 5">
    <name type="scientific">Clostridium tyrobutyricum DIVETGP</name>
    <dbReference type="NCBI Taxonomy" id="1408889"/>
    <lineage>
        <taxon>Bacteria</taxon>
        <taxon>Bacillati</taxon>
        <taxon>Bacillota</taxon>
        <taxon>Clostridia</taxon>
        <taxon>Eubacteriales</taxon>
        <taxon>Clostridiaceae</taxon>
        <taxon>Clostridium</taxon>
    </lineage>
</organism>
<dbReference type="PANTHER" id="PTHR33055">
    <property type="entry name" value="TRANSPOSASE FOR INSERTION SEQUENCE ELEMENT IS1111A"/>
    <property type="match status" value="1"/>
</dbReference>
<dbReference type="PANTHER" id="PTHR33055:SF15">
    <property type="entry name" value="TRANSPOSASE-RELATED"/>
    <property type="match status" value="1"/>
</dbReference>
<dbReference type="InterPro" id="IPR047650">
    <property type="entry name" value="Transpos_IS110"/>
</dbReference>
<dbReference type="GO" id="GO:0006281">
    <property type="term" value="P:DNA repair"/>
    <property type="evidence" value="ECO:0007669"/>
    <property type="project" value="InterPro"/>
</dbReference>
<dbReference type="Pfam" id="PF01548">
    <property type="entry name" value="DEDD_Tnp_IS110"/>
    <property type="match status" value="1"/>
</dbReference>
<keyword evidence="5" id="KW-1185">Reference proteome</keyword>
<dbReference type="RefSeq" id="WP_017895011.1">
    <property type="nucleotide sequence ID" value="NZ_CBXI010000040.1"/>
</dbReference>
<gene>
    <name evidence="4" type="ORF">CTDIVETGP_2145</name>
</gene>
<evidence type="ECO:0000256" key="1">
    <source>
        <dbReference type="SAM" id="Coils"/>
    </source>
</evidence>
<evidence type="ECO:0000259" key="3">
    <source>
        <dbReference type="Pfam" id="PF02371"/>
    </source>
</evidence>
<dbReference type="AlphaFoldDB" id="W6N737"/>
<dbReference type="GO" id="GO:0006313">
    <property type="term" value="P:DNA transposition"/>
    <property type="evidence" value="ECO:0007669"/>
    <property type="project" value="InterPro"/>
</dbReference>
<dbReference type="InterPro" id="IPR011257">
    <property type="entry name" value="DNA_glycosylase"/>
</dbReference>
<evidence type="ECO:0000313" key="4">
    <source>
        <dbReference type="EMBL" id="CDL92075.1"/>
    </source>
</evidence>
<dbReference type="InterPro" id="IPR003346">
    <property type="entry name" value="Transposase_20"/>
</dbReference>
<dbReference type="SUPFAM" id="SSF53067">
    <property type="entry name" value="Actin-like ATPase domain"/>
    <property type="match status" value="1"/>
</dbReference>
<protein>
    <submittedName>
        <fullName evidence="4">Mobile element protein</fullName>
    </submittedName>
</protein>
<dbReference type="OrthoDB" id="9811278at2"/>
<name>W6N737_CLOTY</name>
<keyword evidence="1" id="KW-0175">Coiled coil</keyword>
<feature type="domain" description="Transposase IS116/IS110/IS902 C-terminal" evidence="3">
    <location>
        <begin position="266"/>
        <end position="351"/>
    </location>
</feature>
<evidence type="ECO:0000313" key="5">
    <source>
        <dbReference type="Proteomes" id="UP000019482"/>
    </source>
</evidence>
<dbReference type="SUPFAM" id="SSF48150">
    <property type="entry name" value="DNA-glycosylase"/>
    <property type="match status" value="1"/>
</dbReference>
<dbReference type="InterPro" id="IPR043129">
    <property type="entry name" value="ATPase_NBD"/>
</dbReference>
<accession>W6N737</accession>
<dbReference type="GeneID" id="29420734"/>
<proteinExistence type="predicted"/>
<dbReference type="Pfam" id="PF02371">
    <property type="entry name" value="Transposase_20"/>
    <property type="match status" value="1"/>
</dbReference>
<feature type="coiled-coil region" evidence="1">
    <location>
        <begin position="236"/>
        <end position="263"/>
    </location>
</feature>
<dbReference type="InterPro" id="IPR002525">
    <property type="entry name" value="Transp_IS110-like_N"/>
</dbReference>
<dbReference type="GO" id="GO:0003677">
    <property type="term" value="F:DNA binding"/>
    <property type="evidence" value="ECO:0007669"/>
    <property type="project" value="InterPro"/>
</dbReference>
<comment type="caution">
    <text evidence="4">The sequence shown here is derived from an EMBL/GenBank/DDBJ whole genome shotgun (WGS) entry which is preliminary data.</text>
</comment>
<dbReference type="EMBL" id="CBXI010000040">
    <property type="protein sequence ID" value="CDL92075.1"/>
    <property type="molecule type" value="Genomic_DNA"/>
</dbReference>
<feature type="domain" description="Transposase IS110-like N-terminal" evidence="2">
    <location>
        <begin position="4"/>
        <end position="160"/>
    </location>
</feature>
<evidence type="ECO:0000259" key="2">
    <source>
        <dbReference type="Pfam" id="PF01548"/>
    </source>
</evidence>
<dbReference type="NCBIfam" id="NF033542">
    <property type="entry name" value="transpos_IS110"/>
    <property type="match status" value="1"/>
</dbReference>
<dbReference type="Proteomes" id="UP000019482">
    <property type="component" value="Unassembled WGS sequence"/>
</dbReference>
<sequence>MYIVGVDIGKNNHEATIIDDTGSIIGKSIKFTNSHNGGNKLIEHIKKYTRNSKVIFGLEATGHYWLSLYSFLMTKGYEINVINPIQSDSFRNLYIRKTKNDTKDSFIIAEVIRFGKFTNTKLCDDKILALRQLCRYKLSLTTEISELKCRITTVLDQIFPEYNKLFSDIWGVSSKAVLEKCQTPEGILKLSINDLTELLKTKSKGRLGFNKAEEIQNAAKNTFGIKIAKEAFKFQIKQLISQILFLEKQMKSLDSEIEFYYNQFNSHLTTIPGIGFVTAAIILSEIGDIKRFKNSSSLVAYAGIDPTVKQSGQFVSNNNKMSKRGSPYLRRALFLAASTCVLHDSPLNKYYNKKRNEGKHHLVAVGATANKLTRIVFAVMRDKRDYTPIN</sequence>
<dbReference type="GO" id="GO:0004803">
    <property type="term" value="F:transposase activity"/>
    <property type="evidence" value="ECO:0007669"/>
    <property type="project" value="InterPro"/>
</dbReference>